<feature type="region of interest" description="Disordered" evidence="1">
    <location>
        <begin position="29"/>
        <end position="50"/>
    </location>
</feature>
<dbReference type="Proteomes" id="UP001497516">
    <property type="component" value="Chromosome 3"/>
</dbReference>
<gene>
    <name evidence="2" type="ORF">LTRI10_LOCUS16871</name>
</gene>
<evidence type="ECO:0000313" key="2">
    <source>
        <dbReference type="EMBL" id="CAL1375045.1"/>
    </source>
</evidence>
<keyword evidence="3" id="KW-1185">Reference proteome</keyword>
<evidence type="ECO:0000313" key="3">
    <source>
        <dbReference type="Proteomes" id="UP001497516"/>
    </source>
</evidence>
<dbReference type="AlphaFoldDB" id="A0AAV2DNH1"/>
<organism evidence="2 3">
    <name type="scientific">Linum trigynum</name>
    <dbReference type="NCBI Taxonomy" id="586398"/>
    <lineage>
        <taxon>Eukaryota</taxon>
        <taxon>Viridiplantae</taxon>
        <taxon>Streptophyta</taxon>
        <taxon>Embryophyta</taxon>
        <taxon>Tracheophyta</taxon>
        <taxon>Spermatophyta</taxon>
        <taxon>Magnoliopsida</taxon>
        <taxon>eudicotyledons</taxon>
        <taxon>Gunneridae</taxon>
        <taxon>Pentapetalae</taxon>
        <taxon>rosids</taxon>
        <taxon>fabids</taxon>
        <taxon>Malpighiales</taxon>
        <taxon>Linaceae</taxon>
        <taxon>Linum</taxon>
    </lineage>
</organism>
<protein>
    <submittedName>
        <fullName evidence="2">Uncharacterized protein</fullName>
    </submittedName>
</protein>
<evidence type="ECO:0000256" key="1">
    <source>
        <dbReference type="SAM" id="MobiDB-lite"/>
    </source>
</evidence>
<reference evidence="2 3" key="1">
    <citation type="submission" date="2024-04" db="EMBL/GenBank/DDBJ databases">
        <authorList>
            <person name="Fracassetti M."/>
        </authorList>
    </citation>
    <scope>NUCLEOTIDE SEQUENCE [LARGE SCALE GENOMIC DNA]</scope>
</reference>
<accession>A0AAV2DNH1</accession>
<sequence>MIFKIWSLQSVMDMDGVLLNDDFETTHQNGGHDHNAVSGEDDVFSNNMNGTMLDHSVETMEGSNVVAEDHDLAVAMEGEGVKDADH</sequence>
<name>A0AAV2DNH1_9ROSI</name>
<proteinExistence type="predicted"/>
<dbReference type="EMBL" id="OZ034816">
    <property type="protein sequence ID" value="CAL1375045.1"/>
    <property type="molecule type" value="Genomic_DNA"/>
</dbReference>